<dbReference type="Proteomes" id="UP000499080">
    <property type="component" value="Unassembled WGS sequence"/>
</dbReference>
<dbReference type="EMBL" id="BGPR01001981">
    <property type="protein sequence ID" value="GBM65510.1"/>
    <property type="molecule type" value="Genomic_DNA"/>
</dbReference>
<evidence type="ECO:0000313" key="2">
    <source>
        <dbReference type="EMBL" id="GBM65510.1"/>
    </source>
</evidence>
<sequence>MCSVAPLSRIHSTVFFPFAMIEYNAQFAICIAVFALLGFLFLASSQFLDIWPHSPQLKHFVSLLSASSSCFLVHFFTGFPASLCLIILGVECPFFLGYIFTFSS</sequence>
<reference evidence="2 3" key="1">
    <citation type="journal article" date="2019" name="Sci. Rep.">
        <title>Orb-weaving spider Araneus ventricosus genome elucidates the spidroin gene catalogue.</title>
        <authorList>
            <person name="Kono N."/>
            <person name="Nakamura H."/>
            <person name="Ohtoshi R."/>
            <person name="Moran D.A.P."/>
            <person name="Shinohara A."/>
            <person name="Yoshida Y."/>
            <person name="Fujiwara M."/>
            <person name="Mori M."/>
            <person name="Tomita M."/>
            <person name="Arakawa K."/>
        </authorList>
    </citation>
    <scope>NUCLEOTIDE SEQUENCE [LARGE SCALE GENOMIC DNA]</scope>
</reference>
<accession>A0A4Y2HJU3</accession>
<comment type="caution">
    <text evidence="2">The sequence shown here is derived from an EMBL/GenBank/DDBJ whole genome shotgun (WGS) entry which is preliminary data.</text>
</comment>
<protein>
    <submittedName>
        <fullName evidence="2">Uncharacterized protein</fullName>
    </submittedName>
</protein>
<dbReference type="AlphaFoldDB" id="A0A4Y2HJU3"/>
<proteinExistence type="predicted"/>
<keyword evidence="1" id="KW-0812">Transmembrane</keyword>
<name>A0A4Y2HJU3_ARAVE</name>
<evidence type="ECO:0000313" key="3">
    <source>
        <dbReference type="Proteomes" id="UP000499080"/>
    </source>
</evidence>
<keyword evidence="1" id="KW-0472">Membrane</keyword>
<evidence type="ECO:0000256" key="1">
    <source>
        <dbReference type="SAM" id="Phobius"/>
    </source>
</evidence>
<feature type="transmembrane region" description="Helical" evidence="1">
    <location>
        <begin position="85"/>
        <end position="103"/>
    </location>
</feature>
<gene>
    <name evidence="2" type="ORF">AVEN_214858_1</name>
</gene>
<feature type="transmembrane region" description="Helical" evidence="1">
    <location>
        <begin position="25"/>
        <end position="48"/>
    </location>
</feature>
<organism evidence="2 3">
    <name type="scientific">Araneus ventricosus</name>
    <name type="common">Orbweaver spider</name>
    <name type="synonym">Epeira ventricosa</name>
    <dbReference type="NCBI Taxonomy" id="182803"/>
    <lineage>
        <taxon>Eukaryota</taxon>
        <taxon>Metazoa</taxon>
        <taxon>Ecdysozoa</taxon>
        <taxon>Arthropoda</taxon>
        <taxon>Chelicerata</taxon>
        <taxon>Arachnida</taxon>
        <taxon>Araneae</taxon>
        <taxon>Araneomorphae</taxon>
        <taxon>Entelegynae</taxon>
        <taxon>Araneoidea</taxon>
        <taxon>Araneidae</taxon>
        <taxon>Araneus</taxon>
    </lineage>
</organism>
<keyword evidence="1" id="KW-1133">Transmembrane helix</keyword>
<keyword evidence="3" id="KW-1185">Reference proteome</keyword>